<evidence type="ECO:0000313" key="6">
    <source>
        <dbReference type="Proteomes" id="UP000515151"/>
    </source>
</evidence>
<evidence type="ECO:0000259" key="5">
    <source>
        <dbReference type="PROSITE" id="PS50104"/>
    </source>
</evidence>
<organism evidence="6 7">
    <name type="scientific">Punica granatum</name>
    <name type="common">Pomegranate</name>
    <dbReference type="NCBI Taxonomy" id="22663"/>
    <lineage>
        <taxon>Eukaryota</taxon>
        <taxon>Viridiplantae</taxon>
        <taxon>Streptophyta</taxon>
        <taxon>Embryophyta</taxon>
        <taxon>Tracheophyta</taxon>
        <taxon>Spermatophyta</taxon>
        <taxon>Magnoliopsida</taxon>
        <taxon>eudicotyledons</taxon>
        <taxon>Gunneridae</taxon>
        <taxon>Pentapetalae</taxon>
        <taxon>rosids</taxon>
        <taxon>malvids</taxon>
        <taxon>Myrtales</taxon>
        <taxon>Lythraceae</taxon>
        <taxon>Punica</taxon>
    </lineage>
</organism>
<dbReference type="PANTHER" id="PTHR11017:SF570">
    <property type="entry name" value="DISEASE RESISTANCE PROTEIN (TIR-NBS CLASS)-RELATED"/>
    <property type="match status" value="1"/>
</dbReference>
<dbReference type="SMART" id="SM00364">
    <property type="entry name" value="LRR_BAC"/>
    <property type="match status" value="13"/>
</dbReference>
<dbReference type="Pfam" id="PF23598">
    <property type="entry name" value="LRR_14"/>
    <property type="match status" value="5"/>
</dbReference>
<dbReference type="InterPro" id="IPR044974">
    <property type="entry name" value="Disease_R_plants"/>
</dbReference>
<dbReference type="GO" id="GO:0007165">
    <property type="term" value="P:signal transduction"/>
    <property type="evidence" value="ECO:0007669"/>
    <property type="project" value="InterPro"/>
</dbReference>
<dbReference type="SMART" id="SM00255">
    <property type="entry name" value="TIR"/>
    <property type="match status" value="1"/>
</dbReference>
<dbReference type="InterPro" id="IPR058192">
    <property type="entry name" value="WHD_ROQ1-like"/>
</dbReference>
<keyword evidence="1" id="KW-0433">Leucine-rich repeat</keyword>
<dbReference type="InterPro" id="IPR002182">
    <property type="entry name" value="NB-ARC"/>
</dbReference>
<dbReference type="GeneID" id="116195445"/>
<gene>
    <name evidence="7" type="primary">LOC116195445</name>
</gene>
<dbReference type="SUPFAM" id="SSF52540">
    <property type="entry name" value="P-loop containing nucleoside triphosphate hydrolases"/>
    <property type="match status" value="1"/>
</dbReference>
<dbReference type="InterPro" id="IPR042197">
    <property type="entry name" value="Apaf_helical"/>
</dbReference>
<dbReference type="InterPro" id="IPR003591">
    <property type="entry name" value="Leu-rich_rpt_typical-subtyp"/>
</dbReference>
<accession>A0A6P8CC15</accession>
<dbReference type="Proteomes" id="UP000515151">
    <property type="component" value="Chromosome 2"/>
</dbReference>
<sequence>MQREMLGFLFFSGFTVWAWFRSTKKIEAAIGHQKEEAAEKQDDSEASVSDYEVFLSFRGPDSRQGLADVLYNDMRTAGIRVFRDDDELGTGDEIRKILPAIENSKICVPIFSSTFAASAWCLREVERMVEFKKEIMPIFYTATPDDVKLRTELFKKELRKHEKKHGKEQVKKWEEALKVVAGIKGQEVKTTGFAKFSMLFVNTLLRKLKVKTKYLAGSLVKRDDHEEAVMELLDIDSSDVRIIGIHGMGGIGKTTLAKVIFNQLSARFDCCSFLENIQESLRLYGLEYLQKQLVEDLDPKLKNFQKIDTITILREKFRRRRALIVLDDVNHRKQIEMIVGMLGWFGSRSRIIITTRDKSIFTGEARTLAMREMDPDQALQLFSRHAFEEDSPPSDFRILSEEVIPLTGRLPLAIEVIGSLLCNCEKERWKATIDELKNVPPQDVLKKLKISFDALEYNHKQIFLDIACFFVNKEGSNAIPMWEACNFYPHVGIAVLVFKSLVKITENKFQMHDLIKALGRELVREGCFDDPAKGSRIWSSKEAKELLKIKQITYEKEKVQGLFLEKLYGDGILKHEQFSGYQNLRLLKLVGAKLTGDFENLLPKLKWFTWQRCPSDFVATNLTLENLVVLDLSDSFITENWAGWNMIEIAKNLKALDLTGCCNLTSTPDLSNNDALEKLILRGCRNLAEIHGSINKLTRLKHLDLQGCPSLRGLPEEIGSLEDLEKILVDGNHGATFHLPESIGNLHSLSVMKLHRVEITRIPNSIGGLVNLTHLSMRDCSGLKTLPDVIGDLKSLVKLDMSGTELSALPDSLGDLESLVELELSNTELSALPDSVGRLSKLQRLQLYSTKMEELPDSLGDLESLVNLELSNTELSALPDSVGRLSKLQWLGLDSTKIEELPDSLGDLESLVSLQLSSTNLSALPDSVGRLSKLQRLRLYSMKIEELPDSLWDLESLVSLQLFSTNLSALPDSVGRLSKLQRLQLYSTKMEELPDSLWDLESLVELELSNTELSALPDSVGRLSKLERLRLDSTKIEELPDSLWDLESLIDLNLDNTELSALPDSVGRLSKLQSLRLNSTKIEELPDSLGDLESLVALQLSNTNLRALPDSVGRLSKLWWLRLSSTKIEELPDSLWDLESLVELELSNTNLSALPDSVGRLSKLQSLRLSSTKIEELPDSLGDLESLVSLVLSNTNLSALPDSVGRLSKLQSLRLSSTKIEELPDSLWDLESLETLDLSSSKLRILPDSVGEMSELRQLSLDGCNIRKLPSSIGKLAKLRDACGDVSMD</sequence>
<reference evidence="7" key="2">
    <citation type="submission" date="2025-08" db="UniProtKB">
        <authorList>
            <consortium name="RefSeq"/>
        </authorList>
    </citation>
    <scope>IDENTIFICATION</scope>
    <source>
        <tissue evidence="7">Leaf</tissue>
    </source>
</reference>
<dbReference type="GO" id="GO:0043531">
    <property type="term" value="F:ADP binding"/>
    <property type="evidence" value="ECO:0007669"/>
    <property type="project" value="InterPro"/>
</dbReference>
<dbReference type="Gene3D" id="1.10.8.430">
    <property type="entry name" value="Helical domain of apoptotic protease-activating factors"/>
    <property type="match status" value="1"/>
</dbReference>
<evidence type="ECO:0000256" key="3">
    <source>
        <dbReference type="ARBA" id="ARBA00022821"/>
    </source>
</evidence>
<dbReference type="Gene3D" id="3.80.10.10">
    <property type="entry name" value="Ribonuclease Inhibitor"/>
    <property type="match status" value="3"/>
</dbReference>
<dbReference type="GO" id="GO:0051707">
    <property type="term" value="P:response to other organism"/>
    <property type="evidence" value="ECO:0007669"/>
    <property type="project" value="UniProtKB-ARBA"/>
</dbReference>
<evidence type="ECO:0000256" key="4">
    <source>
        <dbReference type="SAM" id="SignalP"/>
    </source>
</evidence>
<dbReference type="SUPFAM" id="SSF52058">
    <property type="entry name" value="L domain-like"/>
    <property type="match status" value="3"/>
</dbReference>
<dbReference type="PRINTS" id="PR00364">
    <property type="entry name" value="DISEASERSIST"/>
</dbReference>
<dbReference type="InterPro" id="IPR035897">
    <property type="entry name" value="Toll_tir_struct_dom_sf"/>
</dbReference>
<keyword evidence="2" id="KW-0677">Repeat</keyword>
<feature type="signal peptide" evidence="4">
    <location>
        <begin position="1"/>
        <end position="20"/>
    </location>
</feature>
<dbReference type="Pfam" id="PF00931">
    <property type="entry name" value="NB-ARC"/>
    <property type="match status" value="1"/>
</dbReference>
<evidence type="ECO:0000313" key="7">
    <source>
        <dbReference type="RefSeq" id="XP_031380510.1"/>
    </source>
</evidence>
<dbReference type="InterPro" id="IPR027417">
    <property type="entry name" value="P-loop_NTPase"/>
</dbReference>
<dbReference type="Pfam" id="PF01582">
    <property type="entry name" value="TIR"/>
    <property type="match status" value="1"/>
</dbReference>
<keyword evidence="6" id="KW-1185">Reference proteome</keyword>
<protein>
    <submittedName>
        <fullName evidence="7">TMV resistance protein N-like</fullName>
    </submittedName>
</protein>
<dbReference type="Gene3D" id="3.40.50.300">
    <property type="entry name" value="P-loop containing nucleotide triphosphate hydrolases"/>
    <property type="match status" value="1"/>
</dbReference>
<keyword evidence="3" id="KW-0611">Plant defense</keyword>
<dbReference type="SMART" id="SM00369">
    <property type="entry name" value="LRR_TYP"/>
    <property type="match status" value="17"/>
</dbReference>
<dbReference type="Pfam" id="PF23282">
    <property type="entry name" value="WHD_ROQ1"/>
    <property type="match status" value="1"/>
</dbReference>
<dbReference type="InterPro" id="IPR032675">
    <property type="entry name" value="LRR_dom_sf"/>
</dbReference>
<evidence type="ECO:0000256" key="2">
    <source>
        <dbReference type="ARBA" id="ARBA00022737"/>
    </source>
</evidence>
<feature type="domain" description="TIR" evidence="5">
    <location>
        <begin position="49"/>
        <end position="181"/>
    </location>
</feature>
<feature type="chain" id="PRO_5027730312" evidence="4">
    <location>
        <begin position="21"/>
        <end position="1289"/>
    </location>
</feature>
<dbReference type="InterPro" id="IPR055414">
    <property type="entry name" value="LRR_R13L4/SHOC2-like"/>
</dbReference>
<dbReference type="RefSeq" id="XP_031380510.1">
    <property type="nucleotide sequence ID" value="XM_031524650.1"/>
</dbReference>
<evidence type="ECO:0000256" key="1">
    <source>
        <dbReference type="ARBA" id="ARBA00022614"/>
    </source>
</evidence>
<dbReference type="OrthoDB" id="2018313at2759"/>
<dbReference type="PROSITE" id="PS50104">
    <property type="entry name" value="TIR"/>
    <property type="match status" value="1"/>
</dbReference>
<dbReference type="PANTHER" id="PTHR11017">
    <property type="entry name" value="LEUCINE-RICH REPEAT-CONTAINING PROTEIN"/>
    <property type="match status" value="1"/>
</dbReference>
<dbReference type="InterPro" id="IPR000157">
    <property type="entry name" value="TIR_dom"/>
</dbReference>
<keyword evidence="4" id="KW-0732">Signal</keyword>
<dbReference type="Gene3D" id="3.40.50.10140">
    <property type="entry name" value="Toll/interleukin-1 receptor homology (TIR) domain"/>
    <property type="match status" value="1"/>
</dbReference>
<dbReference type="SUPFAM" id="SSF52200">
    <property type="entry name" value="Toll/Interleukin receptor TIR domain"/>
    <property type="match status" value="1"/>
</dbReference>
<dbReference type="GO" id="GO:0006952">
    <property type="term" value="P:defense response"/>
    <property type="evidence" value="ECO:0007669"/>
    <property type="project" value="UniProtKB-KW"/>
</dbReference>
<proteinExistence type="predicted"/>
<reference evidence="6" key="1">
    <citation type="journal article" date="2020" name="Plant Biotechnol. J.">
        <title>The pomegranate (Punica granatum L.) draft genome dissects genetic divergence between soft- and hard-seeded cultivars.</title>
        <authorList>
            <person name="Luo X."/>
            <person name="Li H."/>
            <person name="Wu Z."/>
            <person name="Yao W."/>
            <person name="Zhao P."/>
            <person name="Cao D."/>
            <person name="Yu H."/>
            <person name="Li K."/>
            <person name="Poudel K."/>
            <person name="Zhao D."/>
            <person name="Zhang F."/>
            <person name="Xia X."/>
            <person name="Chen L."/>
            <person name="Wang Q."/>
            <person name="Jing D."/>
            <person name="Cao S."/>
        </authorList>
    </citation>
    <scope>NUCLEOTIDE SEQUENCE [LARGE SCALE GENOMIC DNA]</scope>
    <source>
        <strain evidence="6">cv. Tunisia</strain>
    </source>
</reference>
<name>A0A6P8CC15_PUNGR</name>